<dbReference type="GeneID" id="34586233"/>
<comment type="caution">
    <text evidence="10">The sequence shown here is derived from an EMBL/GenBank/DDBJ whole genome shotgun (WGS) entry which is preliminary data.</text>
</comment>
<dbReference type="PROSITE" id="PS50850">
    <property type="entry name" value="MFS"/>
    <property type="match status" value="1"/>
</dbReference>
<dbReference type="InterPro" id="IPR036259">
    <property type="entry name" value="MFS_trans_sf"/>
</dbReference>
<protein>
    <recommendedName>
        <fullName evidence="9">Major facilitator superfamily (MFS) profile domain-containing protein</fullName>
    </recommendedName>
</protein>
<evidence type="ECO:0000313" key="10">
    <source>
        <dbReference type="EMBL" id="OAL37977.1"/>
    </source>
</evidence>
<feature type="transmembrane region" description="Helical" evidence="8">
    <location>
        <begin position="336"/>
        <end position="355"/>
    </location>
</feature>
<dbReference type="PANTHER" id="PTHR48022">
    <property type="entry name" value="PLASTIDIC GLUCOSE TRANSPORTER 4"/>
    <property type="match status" value="1"/>
</dbReference>
<feature type="transmembrane region" description="Helical" evidence="8">
    <location>
        <begin position="265"/>
        <end position="295"/>
    </location>
</feature>
<organism evidence="10 11">
    <name type="scientific">Fonsecaea nubica</name>
    <dbReference type="NCBI Taxonomy" id="856822"/>
    <lineage>
        <taxon>Eukaryota</taxon>
        <taxon>Fungi</taxon>
        <taxon>Dikarya</taxon>
        <taxon>Ascomycota</taxon>
        <taxon>Pezizomycotina</taxon>
        <taxon>Eurotiomycetes</taxon>
        <taxon>Chaetothyriomycetidae</taxon>
        <taxon>Chaetothyriales</taxon>
        <taxon>Herpotrichiellaceae</taxon>
        <taxon>Fonsecaea</taxon>
    </lineage>
</organism>
<dbReference type="AlphaFoldDB" id="A0A178D8K4"/>
<keyword evidence="3 7" id="KW-0813">Transport</keyword>
<dbReference type="Pfam" id="PF00083">
    <property type="entry name" value="Sugar_tr"/>
    <property type="match status" value="1"/>
</dbReference>
<proteinExistence type="inferred from homology"/>
<dbReference type="OrthoDB" id="6612291at2759"/>
<evidence type="ECO:0000256" key="6">
    <source>
        <dbReference type="ARBA" id="ARBA00023136"/>
    </source>
</evidence>
<dbReference type="InterPro" id="IPR050360">
    <property type="entry name" value="MFS_Sugar_Transporters"/>
</dbReference>
<keyword evidence="4 8" id="KW-0812">Transmembrane</keyword>
<dbReference type="GO" id="GO:0016020">
    <property type="term" value="C:membrane"/>
    <property type="evidence" value="ECO:0007669"/>
    <property type="project" value="UniProtKB-SubCell"/>
</dbReference>
<accession>A0A178D8K4</accession>
<keyword evidence="11" id="KW-1185">Reference proteome</keyword>
<reference evidence="10 11" key="1">
    <citation type="submission" date="2016-03" db="EMBL/GenBank/DDBJ databases">
        <title>The draft genome sequence of Fonsecaea nubica causative agent of cutaneous subcutaneous infection in human host.</title>
        <authorList>
            <person name="Costa F."/>
            <person name="Sybren D.H."/>
            <person name="Raittz R.T."/>
            <person name="Weiss V.A."/>
            <person name="Leao A.C."/>
            <person name="Gomes R."/>
            <person name="De Souza E.M."/>
            <person name="Pedrosa F.O."/>
            <person name="Steffens M.B."/>
            <person name="Bombassaro A."/>
            <person name="Tadra-Sfeir M.Z."/>
            <person name="Moreno L.F."/>
            <person name="Najafzadeh M.J."/>
            <person name="Felipe M.S."/>
            <person name="Teixeira M."/>
            <person name="Sun J."/>
            <person name="Xi L."/>
            <person name="Castro M.A."/>
            <person name="Vicente V.A."/>
        </authorList>
    </citation>
    <scope>NUCLEOTIDE SEQUENCE [LARGE SCALE GENOMIC DNA]</scope>
    <source>
        <strain evidence="10 11">CBS 269.64</strain>
    </source>
</reference>
<dbReference type="PANTHER" id="PTHR48022:SF11">
    <property type="entry name" value="MONOSACCHARIDE TRANSPORTER (HXT8), PUTATIVE (AFU_ORTHOLOGUE AFUA_2G08120)-RELATED"/>
    <property type="match status" value="1"/>
</dbReference>
<comment type="similarity">
    <text evidence="2 7">Belongs to the major facilitator superfamily. Sugar transporter (TC 2.A.1.1) family.</text>
</comment>
<evidence type="ECO:0000259" key="9">
    <source>
        <dbReference type="PROSITE" id="PS50850"/>
    </source>
</evidence>
<gene>
    <name evidence="10" type="ORF">AYO20_02810</name>
</gene>
<dbReference type="InterPro" id="IPR005828">
    <property type="entry name" value="MFS_sugar_transport-like"/>
</dbReference>
<evidence type="ECO:0000313" key="11">
    <source>
        <dbReference type="Proteomes" id="UP000185904"/>
    </source>
</evidence>
<evidence type="ECO:0000256" key="8">
    <source>
        <dbReference type="SAM" id="Phobius"/>
    </source>
</evidence>
<sequence length="504" mass="54838">MNLTLYNLSVCLVVASGGFAYGFGFASFSTSIGQPGFYKYFNLDPNSSYTASVLGATSSLFAVGAGIGAILQGFLADWVGRKRALLIAALISLIGAAWTAGSPYLAMFITIRLLHGLGLGIVVCLSVVYIIEVAPPHRRGMLGSVNVFSMACGYVGLGWISVGCYHAKNETVQWRLPLALSTVGPLLLLIGCIFIPESPRYLCWVGRNEEALTILKRLHADPRDPDDSSAKAEYIQIARQVEHDKELNTGYIGMLKKPSWRRRSFLAFGVMFASQATGSLVLNQINGAAAFLVLIFSNLGMTGDMPLILNATYTTVGTVGVVVVGLFVIDRMGRRLSFLIGFPGVAACLLAEAMLQRTYLDGDNKAGNSAAVFFVFMFVIFYQFIDAASFVYTAEIFPTTIRARGMGISMCGYFVGFITFATPAPTALQTIKWGWYLVFAGLSLICEVLFYFFLPETRLKSLEELGALFGDMVVVHLTDDGRGIVEKPEGLEVEEVELRHVDEK</sequence>
<feature type="transmembrane region" description="Helical" evidence="8">
    <location>
        <begin position="49"/>
        <end position="71"/>
    </location>
</feature>
<evidence type="ECO:0000256" key="4">
    <source>
        <dbReference type="ARBA" id="ARBA00022692"/>
    </source>
</evidence>
<dbReference type="PROSITE" id="PS00216">
    <property type="entry name" value="SUGAR_TRANSPORT_1"/>
    <property type="match status" value="1"/>
</dbReference>
<feature type="transmembrane region" description="Helical" evidence="8">
    <location>
        <begin position="370"/>
        <end position="394"/>
    </location>
</feature>
<dbReference type="InterPro" id="IPR003663">
    <property type="entry name" value="Sugar/inositol_transpt"/>
</dbReference>
<evidence type="ECO:0000256" key="5">
    <source>
        <dbReference type="ARBA" id="ARBA00022989"/>
    </source>
</evidence>
<dbReference type="PROSITE" id="PS00217">
    <property type="entry name" value="SUGAR_TRANSPORT_2"/>
    <property type="match status" value="1"/>
</dbReference>
<dbReference type="RefSeq" id="XP_022502989.1">
    <property type="nucleotide sequence ID" value="XM_022641114.1"/>
</dbReference>
<dbReference type="GO" id="GO:0005351">
    <property type="term" value="F:carbohydrate:proton symporter activity"/>
    <property type="evidence" value="ECO:0007669"/>
    <property type="project" value="TreeGrafter"/>
</dbReference>
<evidence type="ECO:0000256" key="3">
    <source>
        <dbReference type="ARBA" id="ARBA00022448"/>
    </source>
</evidence>
<dbReference type="Proteomes" id="UP000185904">
    <property type="component" value="Unassembled WGS sequence"/>
</dbReference>
<feature type="domain" description="Major facilitator superfamily (MFS) profile" evidence="9">
    <location>
        <begin position="10"/>
        <end position="458"/>
    </location>
</feature>
<feature type="transmembrane region" description="Helical" evidence="8">
    <location>
        <begin position="174"/>
        <end position="195"/>
    </location>
</feature>
<evidence type="ECO:0000256" key="2">
    <source>
        <dbReference type="ARBA" id="ARBA00010992"/>
    </source>
</evidence>
<keyword evidence="5 8" id="KW-1133">Transmembrane helix</keyword>
<dbReference type="NCBIfam" id="TIGR00879">
    <property type="entry name" value="SP"/>
    <property type="match status" value="1"/>
</dbReference>
<name>A0A178D8K4_9EURO</name>
<feature type="transmembrane region" description="Helical" evidence="8">
    <location>
        <begin position="83"/>
        <end position="101"/>
    </location>
</feature>
<keyword evidence="6 8" id="KW-0472">Membrane</keyword>
<dbReference type="SUPFAM" id="SSF103473">
    <property type="entry name" value="MFS general substrate transporter"/>
    <property type="match status" value="1"/>
</dbReference>
<comment type="subcellular location">
    <subcellularLocation>
        <location evidence="1">Membrane</location>
        <topology evidence="1">Multi-pass membrane protein</topology>
    </subcellularLocation>
</comment>
<feature type="transmembrane region" description="Helical" evidence="8">
    <location>
        <begin position="113"/>
        <end position="131"/>
    </location>
</feature>
<feature type="transmembrane region" description="Helical" evidence="8">
    <location>
        <begin position="143"/>
        <end position="162"/>
    </location>
</feature>
<evidence type="ECO:0000256" key="7">
    <source>
        <dbReference type="RuleBase" id="RU003346"/>
    </source>
</evidence>
<dbReference type="Gene3D" id="1.20.1250.20">
    <property type="entry name" value="MFS general substrate transporter like domains"/>
    <property type="match status" value="1"/>
</dbReference>
<dbReference type="InterPro" id="IPR005829">
    <property type="entry name" value="Sugar_transporter_CS"/>
</dbReference>
<feature type="transmembrane region" description="Helical" evidence="8">
    <location>
        <begin position="433"/>
        <end position="454"/>
    </location>
</feature>
<evidence type="ECO:0000256" key="1">
    <source>
        <dbReference type="ARBA" id="ARBA00004141"/>
    </source>
</evidence>
<dbReference type="EMBL" id="LVCJ01000012">
    <property type="protein sequence ID" value="OAL37977.1"/>
    <property type="molecule type" value="Genomic_DNA"/>
</dbReference>
<feature type="transmembrane region" description="Helical" evidence="8">
    <location>
        <begin position="406"/>
        <end position="427"/>
    </location>
</feature>
<dbReference type="InterPro" id="IPR020846">
    <property type="entry name" value="MFS_dom"/>
</dbReference>
<feature type="transmembrane region" description="Helical" evidence="8">
    <location>
        <begin position="307"/>
        <end position="329"/>
    </location>
</feature>